<evidence type="ECO:0000256" key="1">
    <source>
        <dbReference type="ARBA" id="ARBA00022737"/>
    </source>
</evidence>
<accession>A0A1I9SDG5</accession>
<keyword evidence="1" id="KW-0677">Repeat</keyword>
<gene>
    <name evidence="3" type="ORF">SEA_OLYMPICHELADO_27</name>
</gene>
<organism evidence="3 4">
    <name type="scientific">Streptomyces phage OlympicHelado</name>
    <dbReference type="NCBI Taxonomy" id="1897524"/>
    <lineage>
        <taxon>Viruses</taxon>
        <taxon>Duplodnaviria</taxon>
        <taxon>Heunggongvirae</taxon>
        <taxon>Uroviricota</taxon>
        <taxon>Caudoviricetes</taxon>
        <taxon>Rimavirus</taxon>
        <taxon>Rimavirus rima</taxon>
    </lineage>
</organism>
<dbReference type="PRINTS" id="PR00014">
    <property type="entry name" value="FNTYPEIII"/>
</dbReference>
<protein>
    <recommendedName>
        <fullName evidence="2">Fibronectin type-III domain-containing protein</fullName>
    </recommendedName>
</protein>
<proteinExistence type="predicted"/>
<dbReference type="SMART" id="SM00060">
    <property type="entry name" value="FN3"/>
    <property type="match status" value="2"/>
</dbReference>
<sequence>MADYKKTTGSAGLGYLMIRDTGTDVEFYFRAGYSSDWWNGMPFNWTANGTTTSKKINYPTGRPLYKVGEVRVTKSQTVTFRLTDGSSASGIGGPTSFSVAIKRATVPAKPTTPVISSITATSVYATFSDGSNGGASINSRQIGYGTSSTSPQKYVTSDRSTTITGLSPGTTYYFWARTHNSEGYSAWSGRATAKTLKVPDAPTTPLLAAVRMTSVDVAFSANGNGGSSITGYEVGYSKTATGDPTSTVTAKSPMTLTGLEPGTTYFFRTRAKNSVGWSVWSSASSIKTIAGAYVKVGAVWKLAVPYVNVGGVWKLAEPWGKSVGVWKRTT</sequence>
<dbReference type="CDD" id="cd00063">
    <property type="entry name" value="FN3"/>
    <property type="match status" value="2"/>
</dbReference>
<dbReference type="InterPro" id="IPR013783">
    <property type="entry name" value="Ig-like_fold"/>
</dbReference>
<dbReference type="SUPFAM" id="SSF49265">
    <property type="entry name" value="Fibronectin type III"/>
    <property type="match status" value="1"/>
</dbReference>
<name>A0A1I9SDG5_9CAUD</name>
<dbReference type="PROSITE" id="PS50853">
    <property type="entry name" value="FN3"/>
    <property type="match status" value="2"/>
</dbReference>
<reference evidence="3 4" key="1">
    <citation type="submission" date="2016-08" db="EMBL/GenBank/DDBJ databases">
        <authorList>
            <person name="Delwel I.O."/>
            <person name="Rosado J.E."/>
            <person name="Bhuiyan S."/>
            <person name="Layton S.R."/>
            <person name="Benjamin R.C."/>
            <person name="Hughes L.E."/>
            <person name="Garlena R.A."/>
            <person name="Russell D.A."/>
            <person name="Pope W.H."/>
            <person name="Jacobs-Sera D."/>
            <person name="Hendrix R.W."/>
            <person name="Hatfull G.F."/>
        </authorList>
    </citation>
    <scope>NUCLEOTIDE SEQUENCE [LARGE SCALE GENOMIC DNA]</scope>
</reference>
<evidence type="ECO:0000313" key="3">
    <source>
        <dbReference type="EMBL" id="AOZ64892.1"/>
    </source>
</evidence>
<evidence type="ECO:0000259" key="2">
    <source>
        <dbReference type="PROSITE" id="PS50853"/>
    </source>
</evidence>
<feature type="domain" description="Fibronectin type-III" evidence="2">
    <location>
        <begin position="109"/>
        <end position="198"/>
    </location>
</feature>
<dbReference type="InterPro" id="IPR003961">
    <property type="entry name" value="FN3_dom"/>
</dbReference>
<feature type="domain" description="Fibronectin type-III" evidence="2">
    <location>
        <begin position="201"/>
        <end position="291"/>
    </location>
</feature>
<dbReference type="EMBL" id="KX670789">
    <property type="protein sequence ID" value="AOZ64892.1"/>
    <property type="molecule type" value="Genomic_DNA"/>
</dbReference>
<dbReference type="Proteomes" id="UP000224592">
    <property type="component" value="Segment"/>
</dbReference>
<dbReference type="Pfam" id="PF00041">
    <property type="entry name" value="fn3"/>
    <property type="match status" value="2"/>
</dbReference>
<dbReference type="PANTHER" id="PTHR13817:SF73">
    <property type="entry name" value="FIBRONECTIN TYPE-III DOMAIN-CONTAINING PROTEIN"/>
    <property type="match status" value="1"/>
</dbReference>
<dbReference type="InterPro" id="IPR036116">
    <property type="entry name" value="FN3_sf"/>
</dbReference>
<dbReference type="Gene3D" id="2.60.40.10">
    <property type="entry name" value="Immunoglobulins"/>
    <property type="match status" value="2"/>
</dbReference>
<evidence type="ECO:0000313" key="4">
    <source>
        <dbReference type="Proteomes" id="UP000224592"/>
    </source>
</evidence>
<dbReference type="InterPro" id="IPR050964">
    <property type="entry name" value="Striated_Muscle_Regulatory"/>
</dbReference>
<dbReference type="PANTHER" id="PTHR13817">
    <property type="entry name" value="TITIN"/>
    <property type="match status" value="1"/>
</dbReference>